<dbReference type="InterPro" id="IPR025201">
    <property type="entry name" value="KdpD_TM"/>
</dbReference>
<keyword evidence="5" id="KW-0808">Transferase</keyword>
<dbReference type="Gene3D" id="3.30.565.10">
    <property type="entry name" value="Histidine kinase-like ATPase, C-terminal domain"/>
    <property type="match status" value="1"/>
</dbReference>
<dbReference type="GO" id="GO:0005524">
    <property type="term" value="F:ATP binding"/>
    <property type="evidence" value="ECO:0007669"/>
    <property type="project" value="UniProtKB-KW"/>
</dbReference>
<dbReference type="CDD" id="cd00075">
    <property type="entry name" value="HATPase"/>
    <property type="match status" value="1"/>
</dbReference>
<dbReference type="InterPro" id="IPR036890">
    <property type="entry name" value="HATPase_C_sf"/>
</dbReference>
<evidence type="ECO:0000256" key="12">
    <source>
        <dbReference type="ARBA" id="ARBA00023136"/>
    </source>
</evidence>
<dbReference type="GO" id="GO:0005886">
    <property type="term" value="C:plasma membrane"/>
    <property type="evidence" value="ECO:0007669"/>
    <property type="project" value="TreeGrafter"/>
</dbReference>
<evidence type="ECO:0000256" key="4">
    <source>
        <dbReference type="ARBA" id="ARBA00022553"/>
    </source>
</evidence>
<dbReference type="Gene3D" id="1.20.120.620">
    <property type="entry name" value="Backbone structure of the membrane domain of e. Coli histidine kinase receptor kdpd"/>
    <property type="match status" value="1"/>
</dbReference>
<keyword evidence="7" id="KW-0547">Nucleotide-binding</keyword>
<keyword evidence="9" id="KW-0067">ATP-binding</keyword>
<dbReference type="InterPro" id="IPR004358">
    <property type="entry name" value="Sig_transdc_His_kin-like_C"/>
</dbReference>
<evidence type="ECO:0000313" key="15">
    <source>
        <dbReference type="EMBL" id="SBV94755.1"/>
    </source>
</evidence>
<gene>
    <name evidence="15" type="ORF">KL86CLO1_10556</name>
</gene>
<dbReference type="EMBL" id="FLUN01000001">
    <property type="protein sequence ID" value="SBV94755.1"/>
    <property type="molecule type" value="Genomic_DNA"/>
</dbReference>
<comment type="subcellular location">
    <subcellularLocation>
        <location evidence="2">Membrane</location>
        <topology evidence="2">Multi-pass membrane protein</topology>
    </subcellularLocation>
</comment>
<evidence type="ECO:0000256" key="8">
    <source>
        <dbReference type="ARBA" id="ARBA00022777"/>
    </source>
</evidence>
<dbReference type="InterPro" id="IPR005467">
    <property type="entry name" value="His_kinase_dom"/>
</dbReference>
<dbReference type="SUPFAM" id="SSF55874">
    <property type="entry name" value="ATPase domain of HSP90 chaperone/DNA topoisomerase II/histidine kinase"/>
    <property type="match status" value="1"/>
</dbReference>
<evidence type="ECO:0000256" key="1">
    <source>
        <dbReference type="ARBA" id="ARBA00000085"/>
    </source>
</evidence>
<dbReference type="CDD" id="cd00082">
    <property type="entry name" value="HisKA"/>
    <property type="match status" value="1"/>
</dbReference>
<dbReference type="InterPro" id="IPR029016">
    <property type="entry name" value="GAF-like_dom_sf"/>
</dbReference>
<keyword evidence="4" id="KW-0597">Phosphoprotein</keyword>
<feature type="transmembrane region" description="Helical" evidence="13">
    <location>
        <begin position="12"/>
        <end position="31"/>
    </location>
</feature>
<dbReference type="InterPro" id="IPR038318">
    <property type="entry name" value="KdpD_sf"/>
</dbReference>
<accession>A0A212J6E7</accession>
<dbReference type="PANTHER" id="PTHR45569:SF1">
    <property type="entry name" value="SENSOR PROTEIN KDPD"/>
    <property type="match status" value="1"/>
</dbReference>
<dbReference type="InterPro" id="IPR003661">
    <property type="entry name" value="HisK_dim/P_dom"/>
</dbReference>
<evidence type="ECO:0000256" key="3">
    <source>
        <dbReference type="ARBA" id="ARBA00012438"/>
    </source>
</evidence>
<dbReference type="SMART" id="SM00388">
    <property type="entry name" value="HisKA"/>
    <property type="match status" value="1"/>
</dbReference>
<evidence type="ECO:0000256" key="7">
    <source>
        <dbReference type="ARBA" id="ARBA00022741"/>
    </source>
</evidence>
<dbReference type="Gene3D" id="1.10.287.130">
    <property type="match status" value="1"/>
</dbReference>
<keyword evidence="8" id="KW-0418">Kinase</keyword>
<dbReference type="SUPFAM" id="SSF47384">
    <property type="entry name" value="Homodimeric domain of signal transducing histidine kinase"/>
    <property type="match status" value="1"/>
</dbReference>
<comment type="catalytic activity">
    <reaction evidence="1">
        <text>ATP + protein L-histidine = ADP + protein N-phospho-L-histidine.</text>
        <dbReference type="EC" id="2.7.13.3"/>
    </reaction>
</comment>
<dbReference type="InterPro" id="IPR036097">
    <property type="entry name" value="HisK_dim/P_sf"/>
</dbReference>
<dbReference type="GO" id="GO:0000155">
    <property type="term" value="F:phosphorelay sensor kinase activity"/>
    <property type="evidence" value="ECO:0007669"/>
    <property type="project" value="InterPro"/>
</dbReference>
<feature type="domain" description="Histidine kinase" evidence="14">
    <location>
        <begin position="285"/>
        <end position="503"/>
    </location>
</feature>
<evidence type="ECO:0000259" key="14">
    <source>
        <dbReference type="PROSITE" id="PS50109"/>
    </source>
</evidence>
<dbReference type="SMART" id="SM00387">
    <property type="entry name" value="HATPase_c"/>
    <property type="match status" value="1"/>
</dbReference>
<dbReference type="InterPro" id="IPR003594">
    <property type="entry name" value="HATPase_dom"/>
</dbReference>
<evidence type="ECO:0000256" key="5">
    <source>
        <dbReference type="ARBA" id="ARBA00022679"/>
    </source>
</evidence>
<dbReference type="InterPro" id="IPR052023">
    <property type="entry name" value="Histidine_kinase_KdpD"/>
</dbReference>
<keyword evidence="6 13" id="KW-0812">Transmembrane</keyword>
<evidence type="ECO:0000256" key="10">
    <source>
        <dbReference type="ARBA" id="ARBA00022989"/>
    </source>
</evidence>
<dbReference type="Pfam" id="PF13493">
    <property type="entry name" value="DUF4118"/>
    <property type="match status" value="1"/>
</dbReference>
<proteinExistence type="predicted"/>
<dbReference type="PANTHER" id="PTHR45569">
    <property type="entry name" value="SENSOR PROTEIN KDPD"/>
    <property type="match status" value="1"/>
</dbReference>
<feature type="transmembrane region" description="Helical" evidence="13">
    <location>
        <begin position="88"/>
        <end position="109"/>
    </location>
</feature>
<sequence length="504" mass="56500">MKNTLQFKNISIRILIILAILCAASIIGFAFREINLPETNIAIVYLLAVLLATLLAPGYIYGFITSVLSAFAFNYLFMEPYFKFTANAPSYIITFIIMTITAFITSSLASHAKINEHSARERESETKALYALTNQLTDATDIHDIAGIAADAISKVICERSACLCFDEKGMPEKSFIQQVSDQKQIWREVPDSDAVLHRNERLRTGVDIGTEFYDWPIYGRETALGIIRIPSEQAQFLSKAQTRLLRSMIESVALAMDRFRSAQQRIRSREETEHERYRSNLLRSISHDLRTPLSGILGATEMLSSMTEKEDRRYDLIEGISNDAHWLFSLVENVLSLTRLQDGKLVINKQQEVVEEVLGGTVEYMSRRYPDYEIEAHAPDELLLAPMDAKLINQVLINLIDNAVKHTSPPGEISITVSRDAQHNQAVFSVQDTGCGIAQSDLPHIFQMFYTSNSSRADSQMGIGLGLAICESIIKAHGGTIAARNRMDKTGAEFIFTLPLEEE</sequence>
<dbReference type="FunFam" id="3.30.565.10:FF:000006">
    <property type="entry name" value="Sensor histidine kinase WalK"/>
    <property type="match status" value="1"/>
</dbReference>
<dbReference type="Gene3D" id="3.30.450.40">
    <property type="match status" value="1"/>
</dbReference>
<dbReference type="Pfam" id="PF00512">
    <property type="entry name" value="HisKA"/>
    <property type="match status" value="1"/>
</dbReference>
<dbReference type="PROSITE" id="PS50109">
    <property type="entry name" value="HIS_KIN"/>
    <property type="match status" value="1"/>
</dbReference>
<evidence type="ECO:0000256" key="9">
    <source>
        <dbReference type="ARBA" id="ARBA00022840"/>
    </source>
</evidence>
<dbReference type="EC" id="2.7.13.3" evidence="3"/>
<evidence type="ECO:0000256" key="11">
    <source>
        <dbReference type="ARBA" id="ARBA00023012"/>
    </source>
</evidence>
<feature type="transmembrane region" description="Helical" evidence="13">
    <location>
        <begin position="43"/>
        <end position="76"/>
    </location>
</feature>
<evidence type="ECO:0000256" key="13">
    <source>
        <dbReference type="SAM" id="Phobius"/>
    </source>
</evidence>
<keyword evidence="10 13" id="KW-1133">Transmembrane helix</keyword>
<organism evidence="15">
    <name type="scientific">uncultured Eubacteriales bacterium</name>
    <dbReference type="NCBI Taxonomy" id="172733"/>
    <lineage>
        <taxon>Bacteria</taxon>
        <taxon>Bacillati</taxon>
        <taxon>Bacillota</taxon>
        <taxon>Clostridia</taxon>
        <taxon>Eubacteriales</taxon>
        <taxon>environmental samples</taxon>
    </lineage>
</organism>
<reference evidence="15" key="1">
    <citation type="submission" date="2016-04" db="EMBL/GenBank/DDBJ databases">
        <authorList>
            <person name="Evans L.H."/>
            <person name="Alamgir A."/>
            <person name="Owens N."/>
            <person name="Weber N.D."/>
            <person name="Virtaneva K."/>
            <person name="Barbian K."/>
            <person name="Babar A."/>
            <person name="Rosenke K."/>
        </authorList>
    </citation>
    <scope>NUCLEOTIDE SEQUENCE</scope>
    <source>
        <strain evidence="15">86</strain>
    </source>
</reference>
<name>A0A212J6E7_9FIRM</name>
<dbReference type="PRINTS" id="PR00344">
    <property type="entry name" value="BCTRLSENSOR"/>
</dbReference>
<evidence type="ECO:0000256" key="2">
    <source>
        <dbReference type="ARBA" id="ARBA00004141"/>
    </source>
</evidence>
<dbReference type="AlphaFoldDB" id="A0A212J6E7"/>
<keyword evidence="12 13" id="KW-0472">Membrane</keyword>
<keyword evidence="11" id="KW-0902">Two-component regulatory system</keyword>
<evidence type="ECO:0000256" key="6">
    <source>
        <dbReference type="ARBA" id="ARBA00022692"/>
    </source>
</evidence>
<protein>
    <recommendedName>
        <fullName evidence="3">histidine kinase</fullName>
        <ecNumber evidence="3">2.7.13.3</ecNumber>
    </recommendedName>
</protein>
<dbReference type="Pfam" id="PF02518">
    <property type="entry name" value="HATPase_c"/>
    <property type="match status" value="1"/>
</dbReference>